<keyword evidence="8" id="KW-0418">Kinase</keyword>
<dbReference type="InterPro" id="IPR005467">
    <property type="entry name" value="His_kinase_dom"/>
</dbReference>
<dbReference type="Gene3D" id="1.10.287.130">
    <property type="match status" value="1"/>
</dbReference>
<dbReference type="KEGG" id="cfus:CYFUS_002858"/>
<dbReference type="SUPFAM" id="SSF55781">
    <property type="entry name" value="GAF domain-like"/>
    <property type="match status" value="1"/>
</dbReference>
<dbReference type="InterPro" id="IPR036890">
    <property type="entry name" value="HATPase_C_sf"/>
</dbReference>
<evidence type="ECO:0000256" key="1">
    <source>
        <dbReference type="ARBA" id="ARBA00000085"/>
    </source>
</evidence>
<dbReference type="PROSITE" id="PS50109">
    <property type="entry name" value="HIS_KIN"/>
    <property type="match status" value="1"/>
</dbReference>
<dbReference type="PRINTS" id="PR00344">
    <property type="entry name" value="BCTRLSENSOR"/>
</dbReference>
<dbReference type="SMART" id="SM00387">
    <property type="entry name" value="HATPase_c"/>
    <property type="match status" value="1"/>
</dbReference>
<reference evidence="8 9" key="1">
    <citation type="submission" date="2017-06" db="EMBL/GenBank/DDBJ databases">
        <title>Sequencing and comparative analysis of myxobacterial genomes.</title>
        <authorList>
            <person name="Rupp O."/>
            <person name="Goesmann A."/>
            <person name="Sogaard-Andersen L."/>
        </authorList>
    </citation>
    <scope>NUCLEOTIDE SEQUENCE [LARGE SCALE GENOMIC DNA]</scope>
    <source>
        <strain evidence="8 9">DSM 52655</strain>
    </source>
</reference>
<dbReference type="Pfam" id="PF00069">
    <property type="entry name" value="Pkinase"/>
    <property type="match status" value="1"/>
</dbReference>
<feature type="compositionally biased region" description="Low complexity" evidence="5">
    <location>
        <begin position="1294"/>
        <end position="1306"/>
    </location>
</feature>
<dbReference type="InterPro" id="IPR003018">
    <property type="entry name" value="GAF"/>
</dbReference>
<dbReference type="InterPro" id="IPR041664">
    <property type="entry name" value="AAA_16"/>
</dbReference>
<dbReference type="InterPro" id="IPR003594">
    <property type="entry name" value="HATPase_dom"/>
</dbReference>
<dbReference type="InterPro" id="IPR000719">
    <property type="entry name" value="Prot_kinase_dom"/>
</dbReference>
<evidence type="ECO:0000256" key="5">
    <source>
        <dbReference type="SAM" id="MobiDB-lite"/>
    </source>
</evidence>
<dbReference type="InterPro" id="IPR011009">
    <property type="entry name" value="Kinase-like_dom_sf"/>
</dbReference>
<dbReference type="SUPFAM" id="SSF55874">
    <property type="entry name" value="ATPase domain of HSP90 chaperone/DNA topoisomerase II/histidine kinase"/>
    <property type="match status" value="1"/>
</dbReference>
<proteinExistence type="predicted"/>
<dbReference type="EC" id="2.7.13.3" evidence="2"/>
<dbReference type="SMART" id="SM00065">
    <property type="entry name" value="GAF"/>
    <property type="match status" value="1"/>
</dbReference>
<evidence type="ECO:0000256" key="3">
    <source>
        <dbReference type="ARBA" id="ARBA00022553"/>
    </source>
</evidence>
<dbReference type="PANTHER" id="PTHR43642:SF1">
    <property type="entry name" value="HYBRID SIGNAL TRANSDUCTION HISTIDINE KINASE G"/>
    <property type="match status" value="1"/>
</dbReference>
<keyword evidence="4" id="KW-0175">Coiled coil</keyword>
<dbReference type="InterPro" id="IPR004358">
    <property type="entry name" value="Sig_transdc_His_kin-like_C"/>
</dbReference>
<dbReference type="PANTHER" id="PTHR43642">
    <property type="entry name" value="HYBRID SIGNAL TRANSDUCTION HISTIDINE KINASE G"/>
    <property type="match status" value="1"/>
</dbReference>
<feature type="region of interest" description="Disordered" evidence="5">
    <location>
        <begin position="1287"/>
        <end position="1307"/>
    </location>
</feature>
<evidence type="ECO:0000313" key="8">
    <source>
        <dbReference type="EMBL" id="ATB37436.1"/>
    </source>
</evidence>
<keyword evidence="3" id="KW-0597">Phosphoprotein</keyword>
<evidence type="ECO:0000259" key="6">
    <source>
        <dbReference type="PROSITE" id="PS50011"/>
    </source>
</evidence>
<dbReference type="Pfam" id="PF00512">
    <property type="entry name" value="HisKA"/>
    <property type="match status" value="1"/>
</dbReference>
<dbReference type="Pfam" id="PF02518">
    <property type="entry name" value="HATPase_c"/>
    <property type="match status" value="1"/>
</dbReference>
<dbReference type="GO" id="GO:0005524">
    <property type="term" value="F:ATP binding"/>
    <property type="evidence" value="ECO:0007669"/>
    <property type="project" value="InterPro"/>
</dbReference>
<evidence type="ECO:0000256" key="4">
    <source>
        <dbReference type="SAM" id="Coils"/>
    </source>
</evidence>
<name>A0A250J2P5_9BACT</name>
<dbReference type="InterPro" id="IPR036097">
    <property type="entry name" value="HisK_dim/P_sf"/>
</dbReference>
<dbReference type="InterPro" id="IPR003661">
    <property type="entry name" value="HisK_dim/P_dom"/>
</dbReference>
<comment type="catalytic activity">
    <reaction evidence="1">
        <text>ATP + protein L-histidine = ADP + protein N-phospho-L-histidine.</text>
        <dbReference type="EC" id="2.7.13.3"/>
    </reaction>
</comment>
<sequence>MFPLVGYALNHLLHRSERSSIYSAYRTSDGAAVILKLLGDEYPSAEAVTRLRREYELARVASGHGGVGILGLEPVQSSWAIVMEDRGARALSARLGARRLPLEEALWLGARIATALAALHGRHIVHKDLNPSNIIVSPTLDEVWLIDFGLSTMISRENPSLQSPNVLEGTLRYLSPEQTGRMNRAVDHRADLYSLGITLYELLLGHVPFQAADAVEFVHLHIAQRPVPPHEVDPTIPRTVSDVVMKLLAKTAEERYQSALGVKADLELCLAHLGAPGGEPPDFSPGHQDVSNRFLLPQRLYGREAEVAVLLETFERAAHGRAELLLVAGSSGVGKSALVQELHKPVVRRHGTFASGKFDQLQRDIPYASLVQAFTDIVRQLLTEKPERLEHWRQRLTQALGGSGQVLLDVVPDLERIVGPQPSTPGLPPTETQLRFHLVFQRFAQALATENHPLVLFLDDLQWADRPSLNLLQTLLTDPDCRHLLIIGAYRDNEVDGTHPLRMMLEAPGVEGTRLTSLTLAPLGLAHVEQLVGDTLHCEPERARPLARLAHERTEGNPFFLGQWLRILYEETLIDFDPKRFTWKWDLQSIRERGITANVVELMSRSIQRLPSSTQEVLQLAACLGARFDLATLAIVRQSPTAQLATELHQAIEVGLVLPVDERWKRTEQEGSQDTTYKFLHDRVQQAAYALIPEEQRAALHLRIGRLLLAATPEEQRDDRLFDIVHQLNRGLGIEHSPEERYETARLNLLAGRKARNSAAFEPALRFFTAGIALLPGDAWEKHHELSFELHAEAMDAEFANARLERSQAISELLLARARTPLEKIRVYETLAHFAIIRNEPQQSVEHGYRAMEMLGVNLPRNISMPELLAQVQAMRELLAAKTDRDLLEMPLTHEPQWLAVSRIGMMLATPLFNTQPTLSLAVQLEALQLCLRHGRSPEMPYFLGSIGMALAVFLGDLDAATRCGRLVLQFPTHADSKRYKAKLLQLVAGFTHWKTHWRASDPLLLESTQLAQESGEFEFMAHGAARLSMRIVYQGDPLDMVLHEQERNLALVNRYELKYATLVIRIAMQACLNLMGRAVEPTRLVGAVFHEDQLSQIRTNQNAHMESLIYVQKLMLECFFRQAETRVAEDAESYIQSSLGTVSFVIFHYYSALVWLLRCRTAPPEEQERLLEKVEQNQRKMKHWADHGPMNLLHRYQLVEAERARLRGDTVAASHLYEEAAANALKNRYLNDVALAHELAGEFYLSLGRERLARDCLLDAANAYRRWGAEAKVADLEQRYPQVFTRRADANPSSSEAPSHSSRGSTSALDASTVLKAAQALSGELVLERLVDTLMRFAIENAGAQRGLLLMERHGRLAIVAERSLSGPASAPLPAPFEGDERLSSAIVHYVVRTGESVVLDNAAAEGRFTTDTYVVQHAARSVLCAPLVTQGKRVALLYLENHLTDGAFTADRLEVLRTLLAQAALSLQNALLYDQLEDYSRTLEQKVEQRTHELQTKNEELGQTLRQLRDTQQQLVAQEKLASLGSITAGIAHELKNPLNFINNFSELLGELTEDLSTSLDSQRYRMEPGIHEDMSSTLATMRQNTQKIHEHGQRANQIINGMLLHSRAAASEREPSDLNAVLAESLTLLQHGLRSGVREITPEVHVNYDASLGAVELVRSELSRVFINLVANASHALRQKKLALGMTFTPRLDITTRNLGEHVEVRIRDNGTGIPAAHLNRVFDPFFTTKPPGEGTGLGLSISHDIIVGTHQGSLRLESREGEFTEAIIELPHHPLTRTNGLEMKKAPTY</sequence>
<dbReference type="Gene3D" id="3.40.50.300">
    <property type="entry name" value="P-loop containing nucleotide triphosphate hydrolases"/>
    <property type="match status" value="1"/>
</dbReference>
<dbReference type="Gene3D" id="3.30.450.40">
    <property type="match status" value="1"/>
</dbReference>
<dbReference type="SUPFAM" id="SSF56112">
    <property type="entry name" value="Protein kinase-like (PK-like)"/>
    <property type="match status" value="1"/>
</dbReference>
<dbReference type="RefSeq" id="WP_095985762.1">
    <property type="nucleotide sequence ID" value="NZ_CP022098.1"/>
</dbReference>
<gene>
    <name evidence="8" type="ORF">CYFUS_002858</name>
</gene>
<dbReference type="InterPro" id="IPR029016">
    <property type="entry name" value="GAF-like_dom_sf"/>
</dbReference>
<organism evidence="8 9">
    <name type="scientific">Cystobacter fuscus</name>
    <dbReference type="NCBI Taxonomy" id="43"/>
    <lineage>
        <taxon>Bacteria</taxon>
        <taxon>Pseudomonadati</taxon>
        <taxon>Myxococcota</taxon>
        <taxon>Myxococcia</taxon>
        <taxon>Myxococcales</taxon>
        <taxon>Cystobacterineae</taxon>
        <taxon>Archangiaceae</taxon>
        <taxon>Cystobacter</taxon>
    </lineage>
</organism>
<dbReference type="Gene3D" id="3.30.565.10">
    <property type="entry name" value="Histidine kinase-like ATPase, C-terminal domain"/>
    <property type="match status" value="1"/>
</dbReference>
<dbReference type="InterPro" id="IPR027417">
    <property type="entry name" value="P-loop_NTPase"/>
</dbReference>
<evidence type="ECO:0000313" key="9">
    <source>
        <dbReference type="Proteomes" id="UP000217257"/>
    </source>
</evidence>
<feature type="coiled-coil region" evidence="4">
    <location>
        <begin position="1482"/>
        <end position="1520"/>
    </location>
</feature>
<evidence type="ECO:0000256" key="2">
    <source>
        <dbReference type="ARBA" id="ARBA00012438"/>
    </source>
</evidence>
<evidence type="ECO:0000259" key="7">
    <source>
        <dbReference type="PROSITE" id="PS50109"/>
    </source>
</evidence>
<dbReference type="SUPFAM" id="SSF52540">
    <property type="entry name" value="P-loop containing nucleoside triphosphate hydrolases"/>
    <property type="match status" value="1"/>
</dbReference>
<dbReference type="EMBL" id="CP022098">
    <property type="protein sequence ID" value="ATB37436.1"/>
    <property type="molecule type" value="Genomic_DNA"/>
</dbReference>
<feature type="domain" description="Histidine kinase" evidence="7">
    <location>
        <begin position="1532"/>
        <end position="1778"/>
    </location>
</feature>
<protein>
    <recommendedName>
        <fullName evidence="2">histidine kinase</fullName>
        <ecNumber evidence="2">2.7.13.3</ecNumber>
    </recommendedName>
</protein>
<dbReference type="Proteomes" id="UP000217257">
    <property type="component" value="Chromosome"/>
</dbReference>
<dbReference type="CDD" id="cd00082">
    <property type="entry name" value="HisKA"/>
    <property type="match status" value="1"/>
</dbReference>
<dbReference type="InterPro" id="IPR053159">
    <property type="entry name" value="Hybrid_Histidine_Kinase"/>
</dbReference>
<dbReference type="CDD" id="cd14014">
    <property type="entry name" value="STKc_PknB_like"/>
    <property type="match status" value="1"/>
</dbReference>
<dbReference type="Gene3D" id="1.10.510.10">
    <property type="entry name" value="Transferase(Phosphotransferase) domain 1"/>
    <property type="match status" value="1"/>
</dbReference>
<feature type="domain" description="Protein kinase" evidence="6">
    <location>
        <begin position="7"/>
        <end position="268"/>
    </location>
</feature>
<dbReference type="SMART" id="SM00388">
    <property type="entry name" value="HisKA"/>
    <property type="match status" value="1"/>
</dbReference>
<dbReference type="PROSITE" id="PS50011">
    <property type="entry name" value="PROTEIN_KINASE_DOM"/>
    <property type="match status" value="1"/>
</dbReference>
<accession>A0A250J2P5</accession>
<keyword evidence="8" id="KW-0808">Transferase</keyword>
<dbReference type="Pfam" id="PF13191">
    <property type="entry name" value="AAA_16"/>
    <property type="match status" value="1"/>
</dbReference>
<dbReference type="Pfam" id="PF01590">
    <property type="entry name" value="GAF"/>
    <property type="match status" value="1"/>
</dbReference>
<dbReference type="SUPFAM" id="SSF47384">
    <property type="entry name" value="Homodimeric domain of signal transducing histidine kinase"/>
    <property type="match status" value="1"/>
</dbReference>
<dbReference type="GO" id="GO:0000155">
    <property type="term" value="F:phosphorelay sensor kinase activity"/>
    <property type="evidence" value="ECO:0007669"/>
    <property type="project" value="InterPro"/>
</dbReference>